<comment type="caution">
    <text evidence="2">The sequence shown here is derived from an EMBL/GenBank/DDBJ whole genome shotgun (WGS) entry which is preliminary data.</text>
</comment>
<proteinExistence type="predicted"/>
<dbReference type="GO" id="GO:0006950">
    <property type="term" value="P:response to stress"/>
    <property type="evidence" value="ECO:0007669"/>
    <property type="project" value="TreeGrafter"/>
</dbReference>
<dbReference type="PROSITE" id="PS50995">
    <property type="entry name" value="HTH_MARR_2"/>
    <property type="match status" value="1"/>
</dbReference>
<dbReference type="InterPro" id="IPR036388">
    <property type="entry name" value="WH-like_DNA-bd_sf"/>
</dbReference>
<dbReference type="InterPro" id="IPR000835">
    <property type="entry name" value="HTH_MarR-typ"/>
</dbReference>
<accession>A0A225NKS5</accession>
<dbReference type="InterPro" id="IPR039422">
    <property type="entry name" value="MarR/SlyA-like"/>
</dbReference>
<dbReference type="PANTHER" id="PTHR33164">
    <property type="entry name" value="TRANSCRIPTIONAL REGULATOR, MARR FAMILY"/>
    <property type="match status" value="1"/>
</dbReference>
<dbReference type="SUPFAM" id="SSF46785">
    <property type="entry name" value="Winged helix' DNA-binding domain"/>
    <property type="match status" value="1"/>
</dbReference>
<protein>
    <submittedName>
        <fullName evidence="2">Transcriptional regulator, MarR family protein</fullName>
    </submittedName>
</protein>
<dbReference type="PANTHER" id="PTHR33164:SF89">
    <property type="entry name" value="MARR FAMILY REGULATORY PROTEIN"/>
    <property type="match status" value="1"/>
</dbReference>
<keyword evidence="3" id="KW-1185">Reference proteome</keyword>
<gene>
    <name evidence="2" type="ORF">ATO3_14625</name>
</gene>
<dbReference type="Proteomes" id="UP000215377">
    <property type="component" value="Unassembled WGS sequence"/>
</dbReference>
<dbReference type="SMART" id="SM00347">
    <property type="entry name" value="HTH_MARR"/>
    <property type="match status" value="1"/>
</dbReference>
<feature type="domain" description="HTH marR-type" evidence="1">
    <location>
        <begin position="1"/>
        <end position="152"/>
    </location>
</feature>
<evidence type="ECO:0000259" key="1">
    <source>
        <dbReference type="PROSITE" id="PS50995"/>
    </source>
</evidence>
<evidence type="ECO:0000313" key="2">
    <source>
        <dbReference type="EMBL" id="OWU72920.1"/>
    </source>
</evidence>
<sequence>MRDGGGSDDGTLGVRFGPLTDSLGFLLRLGQLSAFEAYYDEIGALGVRPGEMSVLFLVAENPGVRQGVLASSLRIKRAHMTKMIRAMEDAGLVHRTVPEDDRRSVELWLTAAGRARVAELTGPVLAHESRAQGRLDQREAAQLKRLLRAYLNIPEDPSGPGHDPLEESGS</sequence>
<dbReference type="Pfam" id="PF01047">
    <property type="entry name" value="MarR"/>
    <property type="match status" value="1"/>
</dbReference>
<dbReference type="EMBL" id="AQQR01000005">
    <property type="protein sequence ID" value="OWU72920.1"/>
    <property type="molecule type" value="Genomic_DNA"/>
</dbReference>
<dbReference type="GO" id="GO:0003700">
    <property type="term" value="F:DNA-binding transcription factor activity"/>
    <property type="evidence" value="ECO:0007669"/>
    <property type="project" value="InterPro"/>
</dbReference>
<dbReference type="OrthoDB" id="7269152at2"/>
<evidence type="ECO:0000313" key="3">
    <source>
        <dbReference type="Proteomes" id="UP000215377"/>
    </source>
</evidence>
<dbReference type="RefSeq" id="WP_088650616.1">
    <property type="nucleotide sequence ID" value="NZ_AQQR01000005.1"/>
</dbReference>
<name>A0A225NKS5_9RHOB</name>
<dbReference type="InterPro" id="IPR036390">
    <property type="entry name" value="WH_DNA-bd_sf"/>
</dbReference>
<organism evidence="2 3">
    <name type="scientific">Marinibacterium profundimaris</name>
    <dbReference type="NCBI Taxonomy" id="1679460"/>
    <lineage>
        <taxon>Bacteria</taxon>
        <taxon>Pseudomonadati</taxon>
        <taxon>Pseudomonadota</taxon>
        <taxon>Alphaproteobacteria</taxon>
        <taxon>Rhodobacterales</taxon>
        <taxon>Paracoccaceae</taxon>
        <taxon>Marinibacterium</taxon>
    </lineage>
</organism>
<dbReference type="AlphaFoldDB" id="A0A225NKS5"/>
<reference evidence="2 3" key="1">
    <citation type="submission" date="2013-04" db="EMBL/GenBank/DDBJ databases">
        <title>Oceanicola sp. 22II1-22F33 Genome Sequencing.</title>
        <authorList>
            <person name="Lai Q."/>
            <person name="Li G."/>
            <person name="Shao Z."/>
        </authorList>
    </citation>
    <scope>NUCLEOTIDE SEQUENCE [LARGE SCALE GENOMIC DNA]</scope>
    <source>
        <strain evidence="2 3">22II1-22F33</strain>
    </source>
</reference>
<dbReference type="Gene3D" id="1.10.10.10">
    <property type="entry name" value="Winged helix-like DNA-binding domain superfamily/Winged helix DNA-binding domain"/>
    <property type="match status" value="1"/>
</dbReference>